<dbReference type="GO" id="GO:0005829">
    <property type="term" value="C:cytosol"/>
    <property type="evidence" value="ECO:0007669"/>
    <property type="project" value="UniProtKB-SubCell"/>
</dbReference>
<dbReference type="OrthoDB" id="10250730at2759"/>
<feature type="region of interest" description="Disordered" evidence="8">
    <location>
        <begin position="1"/>
        <end position="23"/>
    </location>
</feature>
<dbReference type="InterPro" id="IPR001279">
    <property type="entry name" value="Metallo-B-lactamas"/>
</dbReference>
<dbReference type="Ensembl" id="ENSSFOT00015047618.1">
    <property type="protein sequence ID" value="ENSSFOP00015044209.1"/>
    <property type="gene ID" value="ENSSFOG00015031251.1"/>
</dbReference>
<organism evidence="10 11">
    <name type="scientific">Scleropages formosus</name>
    <name type="common">Asian bonytongue</name>
    <name type="synonym">Osteoglossum formosum</name>
    <dbReference type="NCBI Taxonomy" id="113540"/>
    <lineage>
        <taxon>Eukaryota</taxon>
        <taxon>Metazoa</taxon>
        <taxon>Chordata</taxon>
        <taxon>Craniata</taxon>
        <taxon>Vertebrata</taxon>
        <taxon>Euteleostomi</taxon>
        <taxon>Actinopterygii</taxon>
        <taxon>Neopterygii</taxon>
        <taxon>Teleostei</taxon>
        <taxon>Osteoglossocephala</taxon>
        <taxon>Osteoglossomorpha</taxon>
        <taxon>Osteoglossiformes</taxon>
        <taxon>Osteoglossidae</taxon>
        <taxon>Scleropages</taxon>
    </lineage>
</organism>
<name>A0A8C9T2N7_SCLFO</name>
<comment type="catalytic activity">
    <reaction evidence="6">
        <text>a ribonucleotidyl-ribonucleotide-RNA + H2O = a 3'-end ribonucleotide-RNA + a 5'-end 5'-phospho-ribonucleoside-RNA + H(+)</text>
        <dbReference type="Rhea" id="RHEA:68096"/>
        <dbReference type="Rhea" id="RHEA-COMP:15179"/>
        <dbReference type="Rhea" id="RHEA-COMP:17355"/>
        <dbReference type="Rhea" id="RHEA-COMP:17428"/>
        <dbReference type="ChEBI" id="CHEBI:15377"/>
        <dbReference type="ChEBI" id="CHEBI:15378"/>
        <dbReference type="ChEBI" id="CHEBI:74896"/>
        <dbReference type="ChEBI" id="CHEBI:138282"/>
        <dbReference type="ChEBI" id="CHEBI:173118"/>
    </reaction>
    <physiologicalReaction direction="left-to-right" evidence="6">
        <dbReference type="Rhea" id="RHEA:68097"/>
    </physiologicalReaction>
</comment>
<feature type="domain" description="Metallo-beta-lactamase" evidence="9">
    <location>
        <begin position="45"/>
        <end position="206"/>
    </location>
</feature>
<dbReference type="PANTHER" id="PTHR23200">
    <property type="entry name" value="METALLO-BETA-LACTAMASE DOMAIN-CONTAINING PROTEIN 1"/>
    <property type="match status" value="1"/>
</dbReference>
<evidence type="ECO:0000256" key="8">
    <source>
        <dbReference type="SAM" id="MobiDB-lite"/>
    </source>
</evidence>
<comment type="similarity">
    <text evidence="2">Belongs to the metallo-beta-lactamase superfamily. Glyoxalase II family.</text>
</comment>
<gene>
    <name evidence="10" type="primary">MBLAC1</name>
    <name evidence="10" type="synonym">mblac1</name>
</gene>
<dbReference type="PANTHER" id="PTHR23200:SF48">
    <property type="entry name" value="METALLO-BETA-LACTAMASE DOMAIN-CONTAINING PROTEIN 1"/>
    <property type="match status" value="1"/>
</dbReference>
<evidence type="ECO:0000313" key="10">
    <source>
        <dbReference type="Ensembl" id="ENSSFOP00015044209.1"/>
    </source>
</evidence>
<evidence type="ECO:0000256" key="3">
    <source>
        <dbReference type="ARBA" id="ARBA00011738"/>
    </source>
</evidence>
<comment type="function">
    <text evidence="7">Endoribonuclease that catalyzes the hydrolysis of histone-coding pre-mRNA 3'-end. Involved in histone pre-mRNA processing during the S-phase of the cell cycle, which is required for entering/progressing through S-phase. Cleaves histone pre-mRNA at a major and a minor cleavage site after the 5'-ACCCA-3' and the 5'-ACCCACA-3' sequence, respectively, and located downstream of the stem-loop. May require the presence of the HDE element located at the histone pre-RNA 3'-end to avoid non-specific cleavage.</text>
</comment>
<dbReference type="GeneTree" id="ENSGT00390000016193"/>
<dbReference type="Gene3D" id="3.60.15.10">
    <property type="entry name" value="Ribonuclease Z/Hydroxyacylglutathione hydrolase-like"/>
    <property type="match status" value="1"/>
</dbReference>
<dbReference type="AlphaFoldDB" id="A0A8C9T2N7"/>
<reference evidence="10 11" key="1">
    <citation type="submission" date="2019-04" db="EMBL/GenBank/DDBJ databases">
        <authorList>
            <consortium name="Wellcome Sanger Institute Data Sharing"/>
        </authorList>
    </citation>
    <scope>NUCLEOTIDE SEQUENCE [LARGE SCALE GENOMIC DNA]</scope>
</reference>
<dbReference type="SMART" id="SM00849">
    <property type="entry name" value="Lactamase_B"/>
    <property type="match status" value="1"/>
</dbReference>
<protein>
    <recommendedName>
        <fullName evidence="4">Metallo-beta-lactamase domain-containing protein 1</fullName>
    </recommendedName>
    <alternativeName>
        <fullName evidence="5">Endoribonuclease MBLAC1</fullName>
    </alternativeName>
</protein>
<evidence type="ECO:0000256" key="4">
    <source>
        <dbReference type="ARBA" id="ARBA00014856"/>
    </source>
</evidence>
<comment type="subunit">
    <text evidence="3">Homodimer.</text>
</comment>
<feature type="compositionally biased region" description="Low complexity" evidence="8">
    <location>
        <begin position="12"/>
        <end position="23"/>
    </location>
</feature>
<proteinExistence type="inferred from homology"/>
<evidence type="ECO:0000256" key="6">
    <source>
        <dbReference type="ARBA" id="ARBA00044690"/>
    </source>
</evidence>
<dbReference type="CDD" id="cd07711">
    <property type="entry name" value="MBLAC1-like_MBL-fold"/>
    <property type="match status" value="1"/>
</dbReference>
<evidence type="ECO:0000256" key="5">
    <source>
        <dbReference type="ARBA" id="ARBA00032988"/>
    </source>
</evidence>
<evidence type="ECO:0000256" key="2">
    <source>
        <dbReference type="ARBA" id="ARBA00006759"/>
    </source>
</evidence>
<dbReference type="Proteomes" id="UP000694397">
    <property type="component" value="Chromosome 13"/>
</dbReference>
<reference evidence="10" key="2">
    <citation type="submission" date="2025-08" db="UniProtKB">
        <authorList>
            <consortium name="Ensembl"/>
        </authorList>
    </citation>
    <scope>IDENTIFICATION</scope>
</reference>
<accession>A0A8C9T2N7</accession>
<reference evidence="10" key="3">
    <citation type="submission" date="2025-09" db="UniProtKB">
        <authorList>
            <consortium name="Ensembl"/>
        </authorList>
    </citation>
    <scope>IDENTIFICATION</scope>
</reference>
<comment type="subcellular location">
    <subcellularLocation>
        <location evidence="1">Cytoplasm</location>
        <location evidence="1">Cytosol</location>
    </subcellularLocation>
</comment>
<dbReference type="SUPFAM" id="SSF56281">
    <property type="entry name" value="Metallo-hydrolase/oxidoreductase"/>
    <property type="match status" value="1"/>
</dbReference>
<dbReference type="InterPro" id="IPR039344">
    <property type="entry name" value="MBLAC1"/>
</dbReference>
<evidence type="ECO:0000313" key="11">
    <source>
        <dbReference type="Proteomes" id="UP000694397"/>
    </source>
</evidence>
<evidence type="ECO:0000256" key="1">
    <source>
        <dbReference type="ARBA" id="ARBA00004514"/>
    </source>
</evidence>
<keyword evidence="11" id="KW-1185">Reference proteome</keyword>
<evidence type="ECO:0000256" key="7">
    <source>
        <dbReference type="ARBA" id="ARBA00045869"/>
    </source>
</evidence>
<dbReference type="Pfam" id="PF00753">
    <property type="entry name" value="Lactamase_B"/>
    <property type="match status" value="1"/>
</dbReference>
<dbReference type="InterPro" id="IPR036866">
    <property type="entry name" value="RibonucZ/Hydroxyglut_hydro"/>
</dbReference>
<sequence length="241" mass="25630">MELAAPRSSSAPPEIGPEIPGEPYSVSLLQQGYSAPQPDGSTRADCTVSLVRGPCTVLVDTGGPWGRDRLLQRLRDRGVEPGDVHVVVGTHGHSDHIGNLALFPEATIIVGGDVSRGDRYLEDGPAEGRPFRIDAHVCVLATPGHTGRDVSVLVRGTSLGSVLLAGDLFERHDDEDVWRQLSENPALQEASRKEALLIADVIVPGHGAPFGVPRGPRDGAGSSRCEPLGTLLWVLLFHTLE</sequence>
<evidence type="ECO:0000259" key="9">
    <source>
        <dbReference type="SMART" id="SM00849"/>
    </source>
</evidence>